<evidence type="ECO:0000313" key="3">
    <source>
        <dbReference type="Proteomes" id="UP000192085"/>
    </source>
</evidence>
<accession>A0A1V0NHS5</accession>
<dbReference type="PANTHER" id="PTHR37301:SF1">
    <property type="entry name" value="DNA-BINDING PROTEIN"/>
    <property type="match status" value="1"/>
</dbReference>
<reference evidence="2 3" key="1">
    <citation type="journal article" date="2017" name="BMC Genomics">
        <title>Comparative and functional genomics of the Lactococcus lactis taxon; insights into evolution and niche adaptation.</title>
        <authorList>
            <person name="Kelleher P."/>
            <person name="Bottacini F."/>
            <person name="Mahony J."/>
            <person name="Kilcawley K.N."/>
            <person name="van Sinderen D."/>
        </authorList>
    </citation>
    <scope>NUCLEOTIDE SEQUENCE [LARGE SCALE GENOMIC DNA]</scope>
    <source>
        <strain evidence="2 3">275</strain>
    </source>
</reference>
<gene>
    <name evidence="2" type="ORF">LL275_1880</name>
</gene>
<dbReference type="InterPro" id="IPR010982">
    <property type="entry name" value="Lambda_DNA-bd_dom_sf"/>
</dbReference>
<evidence type="ECO:0000259" key="1">
    <source>
        <dbReference type="PROSITE" id="PS50943"/>
    </source>
</evidence>
<dbReference type="Proteomes" id="UP000192085">
    <property type="component" value="Chromosome"/>
</dbReference>
<sequence>MIKNKLFYWMDKQKVSISEISKDTGLSRTTLTDLKFHRTARIDLRTLESLCQYFNITPGDFFEYKPKEK</sequence>
<dbReference type="PANTHER" id="PTHR37301">
    <property type="entry name" value="DNA-BINDING PROTEIN-RELATED"/>
    <property type="match status" value="1"/>
</dbReference>
<dbReference type="Pfam" id="PF13443">
    <property type="entry name" value="HTH_26"/>
    <property type="match status" value="1"/>
</dbReference>
<proteinExistence type="predicted"/>
<dbReference type="GO" id="GO:0003677">
    <property type="term" value="F:DNA binding"/>
    <property type="evidence" value="ECO:0007669"/>
    <property type="project" value="InterPro"/>
</dbReference>
<evidence type="ECO:0000313" key="2">
    <source>
        <dbReference type="EMBL" id="ARD99507.1"/>
    </source>
</evidence>
<name>A0A1V0NHS5_LACLL</name>
<dbReference type="Gene3D" id="1.10.260.40">
    <property type="entry name" value="lambda repressor-like DNA-binding domains"/>
    <property type="match status" value="1"/>
</dbReference>
<dbReference type="EMBL" id="CP015897">
    <property type="protein sequence ID" value="ARD99507.1"/>
    <property type="molecule type" value="Genomic_DNA"/>
</dbReference>
<dbReference type="InterPro" id="IPR001387">
    <property type="entry name" value="Cro/C1-type_HTH"/>
</dbReference>
<feature type="domain" description="HTH cro/C1-type" evidence="1">
    <location>
        <begin position="12"/>
        <end position="61"/>
    </location>
</feature>
<protein>
    <submittedName>
        <fullName evidence="2">Transcriptional regulator</fullName>
    </submittedName>
</protein>
<organism evidence="2 3">
    <name type="scientific">Lactococcus lactis subsp. lactis</name>
    <name type="common">Streptococcus lactis</name>
    <dbReference type="NCBI Taxonomy" id="1360"/>
    <lineage>
        <taxon>Bacteria</taxon>
        <taxon>Bacillati</taxon>
        <taxon>Bacillota</taxon>
        <taxon>Bacilli</taxon>
        <taxon>Lactobacillales</taxon>
        <taxon>Streptococcaceae</taxon>
        <taxon>Lactococcus</taxon>
    </lineage>
</organism>
<dbReference type="SMART" id="SM00530">
    <property type="entry name" value="HTH_XRE"/>
    <property type="match status" value="1"/>
</dbReference>
<dbReference type="AlphaFoldDB" id="A0A1V0NHS5"/>
<dbReference type="PROSITE" id="PS50943">
    <property type="entry name" value="HTH_CROC1"/>
    <property type="match status" value="1"/>
</dbReference>
<dbReference type="RefSeq" id="WP_063283786.1">
    <property type="nucleotide sequence ID" value="NZ_CP015897.1"/>
</dbReference>
<dbReference type="SUPFAM" id="SSF47413">
    <property type="entry name" value="lambda repressor-like DNA-binding domains"/>
    <property type="match status" value="1"/>
</dbReference>